<keyword evidence="2" id="KW-0812">Transmembrane</keyword>
<feature type="transmembrane region" description="Helical" evidence="2">
    <location>
        <begin position="46"/>
        <end position="66"/>
    </location>
</feature>
<dbReference type="RefSeq" id="WP_058964088.1">
    <property type="nucleotide sequence ID" value="NZ_CABKVM010000016.1"/>
</dbReference>
<feature type="transmembrane region" description="Helical" evidence="2">
    <location>
        <begin position="72"/>
        <end position="91"/>
    </location>
</feature>
<evidence type="ECO:0000313" key="4">
    <source>
        <dbReference type="Proteomes" id="UP000295184"/>
    </source>
</evidence>
<sequence>MMLGLYTLPQWVLLFFSYGFLGWVWESGYVSVRQKHWVNRGFLHGPVIPIYGFGAVAILALCAPVAGSLPLLFFSGMFWATALEYATGWAMEQMFHVRYWDYTNEKWNLNGYICLMASLCWGLFSVLLLRGIQPPLAGIITALSGPAAAMLAGALALAFAADVAVSTREALDLRRLLEQLSASRRQIARLERRLEIAGVFWEQDVRQALNGLRREGEQAAGAISLRLEAARERRRKMLWQMSRQLEQLRREGRLHPGLTGPEQKVIQQELSAMHRRTDDMYLRAARVLRRNPGSTTSRHTEAMEELRSLTGSEA</sequence>
<dbReference type="InterPro" id="IPR010540">
    <property type="entry name" value="CmpB_TMEM229"/>
</dbReference>
<evidence type="ECO:0000256" key="2">
    <source>
        <dbReference type="SAM" id="Phobius"/>
    </source>
</evidence>
<feature type="transmembrane region" description="Helical" evidence="2">
    <location>
        <begin position="138"/>
        <end position="165"/>
    </location>
</feature>
<keyword evidence="2" id="KW-1133">Transmembrane helix</keyword>
<name>A0A4R1R7W6_9FIRM</name>
<feature type="region of interest" description="Disordered" evidence="1">
    <location>
        <begin position="290"/>
        <end position="314"/>
    </location>
</feature>
<dbReference type="OrthoDB" id="9789229at2"/>
<protein>
    <submittedName>
        <fullName evidence="3">Putative membrane protein</fullName>
    </submittedName>
</protein>
<comment type="caution">
    <text evidence="3">The sequence shown here is derived from an EMBL/GenBank/DDBJ whole genome shotgun (WGS) entry which is preliminary data.</text>
</comment>
<dbReference type="AlphaFoldDB" id="A0A4R1R7W6"/>
<dbReference type="Pfam" id="PF06541">
    <property type="entry name" value="ABC_trans_CmpB"/>
    <property type="match status" value="1"/>
</dbReference>
<feature type="transmembrane region" description="Helical" evidence="2">
    <location>
        <begin position="6"/>
        <end position="25"/>
    </location>
</feature>
<feature type="transmembrane region" description="Helical" evidence="2">
    <location>
        <begin position="112"/>
        <end position="132"/>
    </location>
</feature>
<organism evidence="3 4">
    <name type="scientific">Allofournierella massiliensis</name>
    <dbReference type="NCBI Taxonomy" id="1650663"/>
    <lineage>
        <taxon>Bacteria</taxon>
        <taxon>Bacillati</taxon>
        <taxon>Bacillota</taxon>
        <taxon>Clostridia</taxon>
        <taxon>Eubacteriales</taxon>
        <taxon>Oscillospiraceae</taxon>
        <taxon>Allofournierella</taxon>
    </lineage>
</organism>
<reference evidence="3 4" key="1">
    <citation type="submission" date="2019-03" db="EMBL/GenBank/DDBJ databases">
        <title>Genomic Encyclopedia of Type Strains, Phase IV (KMG-IV): sequencing the most valuable type-strain genomes for metagenomic binning, comparative biology and taxonomic classification.</title>
        <authorList>
            <person name="Goeker M."/>
        </authorList>
    </citation>
    <scope>NUCLEOTIDE SEQUENCE [LARGE SCALE GENOMIC DNA]</scope>
    <source>
        <strain evidence="3 4">DSM 100451</strain>
    </source>
</reference>
<dbReference type="Proteomes" id="UP000295184">
    <property type="component" value="Unassembled WGS sequence"/>
</dbReference>
<accession>A0A4R1R7W6</accession>
<proteinExistence type="predicted"/>
<feature type="compositionally biased region" description="Basic and acidic residues" evidence="1">
    <location>
        <begin position="298"/>
        <end position="307"/>
    </location>
</feature>
<dbReference type="STRING" id="1650663.GCA_001486665_01672"/>
<dbReference type="EMBL" id="SLUM01000001">
    <property type="protein sequence ID" value="TCL61619.1"/>
    <property type="molecule type" value="Genomic_DNA"/>
</dbReference>
<gene>
    <name evidence="3" type="ORF">EDD77_10173</name>
</gene>
<evidence type="ECO:0000313" key="3">
    <source>
        <dbReference type="EMBL" id="TCL61619.1"/>
    </source>
</evidence>
<keyword evidence="2" id="KW-0472">Membrane</keyword>
<evidence type="ECO:0000256" key="1">
    <source>
        <dbReference type="SAM" id="MobiDB-lite"/>
    </source>
</evidence>